<organism evidence="5 6">
    <name type="scientific">Desulfobotulus pelophilus</name>
    <dbReference type="NCBI Taxonomy" id="2823377"/>
    <lineage>
        <taxon>Bacteria</taxon>
        <taxon>Pseudomonadati</taxon>
        <taxon>Thermodesulfobacteriota</taxon>
        <taxon>Desulfobacteria</taxon>
        <taxon>Desulfobacterales</taxon>
        <taxon>Desulfobacteraceae</taxon>
        <taxon>Desulfobotulus</taxon>
    </lineage>
</organism>
<dbReference type="Pfam" id="PF07719">
    <property type="entry name" value="TPR_2"/>
    <property type="match status" value="1"/>
</dbReference>
<dbReference type="Proteomes" id="UP001209681">
    <property type="component" value="Unassembled WGS sequence"/>
</dbReference>
<keyword evidence="4" id="KW-0732">Signal</keyword>
<keyword evidence="1" id="KW-0677">Repeat</keyword>
<gene>
    <name evidence="5" type="ORF">OOT00_04475</name>
</gene>
<evidence type="ECO:0000256" key="4">
    <source>
        <dbReference type="SAM" id="SignalP"/>
    </source>
</evidence>
<evidence type="ECO:0000313" key="5">
    <source>
        <dbReference type="EMBL" id="MCW7753239.1"/>
    </source>
</evidence>
<dbReference type="RefSeq" id="WP_265424096.1">
    <property type="nucleotide sequence ID" value="NZ_JAPFPW010000003.1"/>
</dbReference>
<dbReference type="InterPro" id="IPR011990">
    <property type="entry name" value="TPR-like_helical_dom_sf"/>
</dbReference>
<keyword evidence="6" id="KW-1185">Reference proteome</keyword>
<name>A0ABT3N720_9BACT</name>
<evidence type="ECO:0000313" key="6">
    <source>
        <dbReference type="Proteomes" id="UP001209681"/>
    </source>
</evidence>
<evidence type="ECO:0000256" key="3">
    <source>
        <dbReference type="PROSITE-ProRule" id="PRU00339"/>
    </source>
</evidence>
<dbReference type="SMART" id="SM00028">
    <property type="entry name" value="TPR"/>
    <property type="match status" value="3"/>
</dbReference>
<dbReference type="Gene3D" id="1.25.40.10">
    <property type="entry name" value="Tetratricopeptide repeat domain"/>
    <property type="match status" value="2"/>
</dbReference>
<dbReference type="InterPro" id="IPR019734">
    <property type="entry name" value="TPR_rpt"/>
</dbReference>
<sequence length="302" mass="33756">MKPVLLFFMICGFLLNLNACGGRQVPPDPLWDAPAHRAARLGNEAYHKGCYIRAQNHYQAALEGYATADNAEGTILALNNIGNTYRMLQNREDAFACYEEALYRAQRINHPDLTQLTSANLISLLLDENRGTEARSALNRLDNRADIPGISRSEARLLDLEGKTFEAISFLENTISQTEDEERAGLYFTLGNILMHHEKTEKAQKAFTQALKLDKSAGRFSATASDLMALAHCDNLLGNHETAYDFARRAMEIWALIGADHEINNQKPFFMELAEKSGADTRVPLYFIDTWIRGRAVAGPCD</sequence>
<evidence type="ECO:0000256" key="1">
    <source>
        <dbReference type="ARBA" id="ARBA00022737"/>
    </source>
</evidence>
<feature type="chain" id="PRO_5045288356" evidence="4">
    <location>
        <begin position="20"/>
        <end position="302"/>
    </location>
</feature>
<dbReference type="SUPFAM" id="SSF48452">
    <property type="entry name" value="TPR-like"/>
    <property type="match status" value="1"/>
</dbReference>
<dbReference type="PROSITE" id="PS50005">
    <property type="entry name" value="TPR"/>
    <property type="match status" value="1"/>
</dbReference>
<dbReference type="Pfam" id="PF13424">
    <property type="entry name" value="TPR_12"/>
    <property type="match status" value="1"/>
</dbReference>
<dbReference type="InterPro" id="IPR013105">
    <property type="entry name" value="TPR_2"/>
</dbReference>
<accession>A0ABT3N720</accession>
<proteinExistence type="predicted"/>
<keyword evidence="2 3" id="KW-0802">TPR repeat</keyword>
<feature type="signal peptide" evidence="4">
    <location>
        <begin position="1"/>
        <end position="19"/>
    </location>
</feature>
<comment type="caution">
    <text evidence="5">The sequence shown here is derived from an EMBL/GenBank/DDBJ whole genome shotgun (WGS) entry which is preliminary data.</text>
</comment>
<feature type="repeat" description="TPR" evidence="3">
    <location>
        <begin position="184"/>
        <end position="217"/>
    </location>
</feature>
<protein>
    <submittedName>
        <fullName evidence="5">Tetratricopeptide repeat protein</fullName>
    </submittedName>
</protein>
<reference evidence="5 6" key="1">
    <citation type="submission" date="2022-11" db="EMBL/GenBank/DDBJ databases">
        <title>Desulfobotulus tamanensis H1 sp. nov. - anaerobic, alkaliphilic, sulphate reducing bacterium isolated from terrestrial mud volcano.</title>
        <authorList>
            <person name="Frolova A."/>
            <person name="Merkel A.Y."/>
            <person name="Slobodkin A.I."/>
        </authorList>
    </citation>
    <scope>NUCLEOTIDE SEQUENCE [LARGE SCALE GENOMIC DNA]</scope>
    <source>
        <strain evidence="5 6">H1</strain>
    </source>
</reference>
<evidence type="ECO:0000256" key="2">
    <source>
        <dbReference type="ARBA" id="ARBA00022803"/>
    </source>
</evidence>
<dbReference type="EMBL" id="JAPFPW010000003">
    <property type="protein sequence ID" value="MCW7753239.1"/>
    <property type="molecule type" value="Genomic_DNA"/>
</dbReference>